<dbReference type="Proteomes" id="UP000046947">
    <property type="component" value="Unassembled WGS sequence"/>
</dbReference>
<dbReference type="EMBL" id="CFOH01000362">
    <property type="protein sequence ID" value="CFE53575.1"/>
    <property type="molecule type" value="Genomic_DNA"/>
</dbReference>
<reference evidence="4 5" key="1">
    <citation type="submission" date="2015-03" db="EMBL/GenBank/DDBJ databases">
        <authorList>
            <consortium name="Pathogen Informatics"/>
        </authorList>
    </citation>
    <scope>NUCLEOTIDE SEQUENCE [LARGE SCALE GENOMIC DNA]</scope>
    <source>
        <strain evidence="2 5">H09601792</strain>
        <strain evidence="4">K00500041</strain>
    </source>
</reference>
<feature type="compositionally biased region" description="Basic residues" evidence="1">
    <location>
        <begin position="152"/>
        <end position="161"/>
    </location>
</feature>
<dbReference type="EMBL" id="CSAE01000243">
    <property type="protein sequence ID" value="COV92257.1"/>
    <property type="molecule type" value="Genomic_DNA"/>
</dbReference>
<evidence type="ECO:0000256" key="1">
    <source>
        <dbReference type="SAM" id="MobiDB-lite"/>
    </source>
</evidence>
<evidence type="ECO:0000313" key="2">
    <source>
        <dbReference type="EMBL" id="CFE53575.1"/>
    </source>
</evidence>
<organism evidence="3 4">
    <name type="scientific">Mycobacterium tuberculosis</name>
    <dbReference type="NCBI Taxonomy" id="1773"/>
    <lineage>
        <taxon>Bacteria</taxon>
        <taxon>Bacillati</taxon>
        <taxon>Actinomycetota</taxon>
        <taxon>Actinomycetes</taxon>
        <taxon>Mycobacteriales</taxon>
        <taxon>Mycobacteriaceae</taxon>
        <taxon>Mycobacterium</taxon>
        <taxon>Mycobacterium tuberculosis complex</taxon>
    </lineage>
</organism>
<sequence length="180" mass="20272">MTTRPGLGGAASGQLQPDSHPAARYADELAQGPRRLPLCRLFPGRLAAVCLRIDFDDFGQPDGLGALAQGIMRQLDRRVNPRRLHLQCHERRHHHQKDRRRYQPNPGAAGYLEEEHRHRRKRTSQHPVPARAGFVEQQLGLGIPGWCHVRPPSRKPARRVYRPVGEHDVGAGTPDTGQRL</sequence>
<gene>
    <name evidence="2" type="ORF">ERS007688_02262</name>
    <name evidence="3" type="ORF">ERS007703_02316</name>
</gene>
<feature type="region of interest" description="Disordered" evidence="1">
    <location>
        <begin position="152"/>
        <end position="180"/>
    </location>
</feature>
<evidence type="ECO:0000313" key="5">
    <source>
        <dbReference type="Proteomes" id="UP000046947"/>
    </source>
</evidence>
<feature type="region of interest" description="Disordered" evidence="1">
    <location>
        <begin position="90"/>
        <end position="130"/>
    </location>
</feature>
<accession>A0A0U0RBW9</accession>
<dbReference type="Proteomes" id="UP000038802">
    <property type="component" value="Unassembled WGS sequence"/>
</dbReference>
<name>A0A0U0RBW9_MYCTX</name>
<reference evidence="3" key="2">
    <citation type="submission" date="2015-03" db="EMBL/GenBank/DDBJ databases">
        <authorList>
            <person name="Murphy D."/>
        </authorList>
    </citation>
    <scope>NUCLEOTIDE SEQUENCE [LARGE SCALE GENOMIC DNA]</scope>
    <source>
        <strain evidence="3">K00500041</strain>
    </source>
</reference>
<protein>
    <submittedName>
        <fullName evidence="3">Uncharacterized protein</fullName>
    </submittedName>
</protein>
<feature type="compositionally biased region" description="Gly residues" evidence="1">
    <location>
        <begin position="1"/>
        <end position="11"/>
    </location>
</feature>
<evidence type="ECO:0000313" key="4">
    <source>
        <dbReference type="Proteomes" id="UP000038802"/>
    </source>
</evidence>
<feature type="region of interest" description="Disordered" evidence="1">
    <location>
        <begin position="1"/>
        <end position="20"/>
    </location>
</feature>
<feature type="compositionally biased region" description="Basic residues" evidence="1">
    <location>
        <begin position="90"/>
        <end position="102"/>
    </location>
</feature>
<proteinExistence type="predicted"/>
<dbReference type="AlphaFoldDB" id="A0A0U0RBW9"/>
<evidence type="ECO:0000313" key="3">
    <source>
        <dbReference type="EMBL" id="COV92257.1"/>
    </source>
</evidence>